<evidence type="ECO:0000256" key="1">
    <source>
        <dbReference type="SAM" id="Phobius"/>
    </source>
</evidence>
<proteinExistence type="predicted"/>
<dbReference type="OrthoDB" id="2958197at2759"/>
<feature type="transmembrane region" description="Helical" evidence="1">
    <location>
        <begin position="32"/>
        <end position="48"/>
    </location>
</feature>
<feature type="signal peptide" evidence="2">
    <location>
        <begin position="1"/>
        <end position="22"/>
    </location>
</feature>
<keyword evidence="2" id="KW-0732">Signal</keyword>
<keyword evidence="1" id="KW-0472">Membrane</keyword>
<feature type="transmembrane region" description="Helical" evidence="1">
    <location>
        <begin position="354"/>
        <end position="375"/>
    </location>
</feature>
<keyword evidence="4" id="KW-1185">Reference proteome</keyword>
<name>A0A2N3N6N6_9PEZI</name>
<feature type="transmembrane region" description="Helical" evidence="1">
    <location>
        <begin position="293"/>
        <end position="312"/>
    </location>
</feature>
<evidence type="ECO:0000256" key="2">
    <source>
        <dbReference type="SAM" id="SignalP"/>
    </source>
</evidence>
<protein>
    <recommendedName>
        <fullName evidence="5">Integral membrane protein</fullName>
    </recommendedName>
</protein>
<dbReference type="EMBL" id="NLAX01000700">
    <property type="protein sequence ID" value="PKS08086.1"/>
    <property type="molecule type" value="Genomic_DNA"/>
</dbReference>
<comment type="caution">
    <text evidence="3">The sequence shown here is derived from an EMBL/GenBank/DDBJ whole genome shotgun (WGS) entry which is preliminary data.</text>
</comment>
<feature type="transmembrane region" description="Helical" evidence="1">
    <location>
        <begin position="387"/>
        <end position="409"/>
    </location>
</feature>
<keyword evidence="1" id="KW-1133">Transmembrane helix</keyword>
<dbReference type="InParanoid" id="A0A2N3N6N6"/>
<organism evidence="3 4">
    <name type="scientific">Lomentospora prolificans</name>
    <dbReference type="NCBI Taxonomy" id="41688"/>
    <lineage>
        <taxon>Eukaryota</taxon>
        <taxon>Fungi</taxon>
        <taxon>Dikarya</taxon>
        <taxon>Ascomycota</taxon>
        <taxon>Pezizomycotina</taxon>
        <taxon>Sordariomycetes</taxon>
        <taxon>Hypocreomycetidae</taxon>
        <taxon>Microascales</taxon>
        <taxon>Microascaceae</taxon>
        <taxon>Lomentospora</taxon>
    </lineage>
</organism>
<feature type="transmembrane region" description="Helical" evidence="1">
    <location>
        <begin position="525"/>
        <end position="546"/>
    </location>
</feature>
<feature type="transmembrane region" description="Helical" evidence="1">
    <location>
        <begin position="268"/>
        <end position="287"/>
    </location>
</feature>
<evidence type="ECO:0008006" key="5">
    <source>
        <dbReference type="Google" id="ProtNLM"/>
    </source>
</evidence>
<reference evidence="3 4" key="1">
    <citation type="journal article" date="2017" name="G3 (Bethesda)">
        <title>First Draft Genome Sequence of the Pathogenic Fungus Lomentospora prolificans (Formerly Scedosporium prolificans).</title>
        <authorList>
            <person name="Luo R."/>
            <person name="Zimin A."/>
            <person name="Workman R."/>
            <person name="Fan Y."/>
            <person name="Pertea G."/>
            <person name="Grossman N."/>
            <person name="Wear M.P."/>
            <person name="Jia B."/>
            <person name="Miller H."/>
            <person name="Casadevall A."/>
            <person name="Timp W."/>
            <person name="Zhang S.X."/>
            <person name="Salzberg S.L."/>
        </authorList>
    </citation>
    <scope>NUCLEOTIDE SEQUENCE [LARGE SCALE GENOMIC DNA]</scope>
    <source>
        <strain evidence="3 4">JHH-5317</strain>
    </source>
</reference>
<dbReference type="VEuPathDB" id="FungiDB:jhhlp_005361"/>
<feature type="transmembrane region" description="Helical" evidence="1">
    <location>
        <begin position="584"/>
        <end position="602"/>
    </location>
</feature>
<keyword evidence="1" id="KW-0812">Transmembrane</keyword>
<gene>
    <name evidence="3" type="ORF">jhhlp_005361</name>
</gene>
<evidence type="ECO:0000313" key="4">
    <source>
        <dbReference type="Proteomes" id="UP000233524"/>
    </source>
</evidence>
<accession>A0A2N3N6N6</accession>
<dbReference type="AlphaFoldDB" id="A0A2N3N6N6"/>
<sequence>MSKSSSALKVLSFFSLYGAAKAQSVAISSTAAWSSQIVAFWGAVVIAMRGSSRGKTNNPVSSIVFLARTVFRANRIYDVILRENWLLHSGWENGPFRTEIAVITWRTPDELRKLARRAAALIDVFGDAWEVLILGHKIPNDARQEGYIHWIKSPKSDEVAMTRFKEDGSPANPLQLADISIAIEMLASGGKIHADEVARDLLDRIDNRATRTTLASEIPSVLSGRSEGHPSWSRIFTLVGHTESPFLRLRPWTGQFALSRGSEMDCAIRMYILALLTVSCAVGLMGAAAGRGLAVWIIAIYPTLGTFGAQNIQGSDALPSLIALDKSSWHYETSDGSLLQAGDMMSPGMTSWQLLAALVPALSASLLIVAGWAYGSLHAERYGPSGIVGHGMLWLSITVAVSLSIRAMISIKKRGSARLIGRFREMYYDRIVVGQKHTEIPISKIIDSPRYGRSIIGLAAKMLRECTSTDIGIVKCVLRLPEAGKCIDEFVVSEIIKYQYEGDSIVAAGDSEVAVAVTESRIYPWVQGFTCIALTMACAVVSATYAYYPLPFWVKMAAEAVTAASAVWFSTLERTGGLYHTRDAFVCFMAATMVVSSVWYVGVRDVG</sequence>
<feature type="chain" id="PRO_5014613098" description="Integral membrane protein" evidence="2">
    <location>
        <begin position="23"/>
        <end position="607"/>
    </location>
</feature>
<evidence type="ECO:0000313" key="3">
    <source>
        <dbReference type="EMBL" id="PKS08086.1"/>
    </source>
</evidence>
<dbReference type="Proteomes" id="UP000233524">
    <property type="component" value="Unassembled WGS sequence"/>
</dbReference>